<gene>
    <name evidence="1" type="ORF">OMM_05267</name>
</gene>
<dbReference type="Gene3D" id="1.20.120.160">
    <property type="entry name" value="HPT domain"/>
    <property type="match status" value="1"/>
</dbReference>
<organism evidence="1 2">
    <name type="scientific">Candidatus Magnetoglobus multicellularis str. Araruama</name>
    <dbReference type="NCBI Taxonomy" id="890399"/>
    <lineage>
        <taxon>Bacteria</taxon>
        <taxon>Pseudomonadati</taxon>
        <taxon>Thermodesulfobacteriota</taxon>
        <taxon>Desulfobacteria</taxon>
        <taxon>Desulfobacterales</taxon>
        <taxon>Desulfobacteraceae</taxon>
        <taxon>Candidatus Magnetoglobus</taxon>
    </lineage>
</organism>
<evidence type="ECO:0000313" key="2">
    <source>
        <dbReference type="Proteomes" id="UP000189670"/>
    </source>
</evidence>
<dbReference type="SUPFAM" id="SSF47226">
    <property type="entry name" value="Histidine-containing phosphotransfer domain, HPT domain"/>
    <property type="match status" value="1"/>
</dbReference>
<dbReference type="Proteomes" id="UP000189670">
    <property type="component" value="Unassembled WGS sequence"/>
</dbReference>
<sequence length="148" mass="16549">MIKGVSGNIGANQIFNAAGKLEDRIKKGDINECKLLLEELKTAAKIVFESIENMIDKDQQKPSSLIPLNENKATDSAELISILKELKFCLEENDLKAIEYIEQLKTLVGHEYIELINQLEANINDLEFTLAIDLLKKFDDQAGLASDI</sequence>
<dbReference type="EMBL" id="ATBP01001511">
    <property type="protein sequence ID" value="ETR67196.1"/>
    <property type="molecule type" value="Genomic_DNA"/>
</dbReference>
<reference evidence="2" key="1">
    <citation type="submission" date="2012-11" db="EMBL/GenBank/DDBJ databases">
        <authorList>
            <person name="Lucero-Rivera Y.E."/>
            <person name="Tovar-Ramirez D."/>
        </authorList>
    </citation>
    <scope>NUCLEOTIDE SEQUENCE [LARGE SCALE GENOMIC DNA]</scope>
    <source>
        <strain evidence="2">Araruama</strain>
    </source>
</reference>
<accession>A0A1V1NXG5</accession>
<name>A0A1V1NXG5_9BACT</name>
<protein>
    <submittedName>
        <fullName evidence="1">Uncharacterized protein</fullName>
    </submittedName>
</protein>
<proteinExistence type="predicted"/>
<comment type="caution">
    <text evidence="1">The sequence shown here is derived from an EMBL/GenBank/DDBJ whole genome shotgun (WGS) entry which is preliminary data.</text>
</comment>
<dbReference type="AlphaFoldDB" id="A0A1V1NXG5"/>
<dbReference type="InterPro" id="IPR036641">
    <property type="entry name" value="HPT_dom_sf"/>
</dbReference>
<evidence type="ECO:0000313" key="1">
    <source>
        <dbReference type="EMBL" id="ETR67196.1"/>
    </source>
</evidence>
<dbReference type="GO" id="GO:0000160">
    <property type="term" value="P:phosphorelay signal transduction system"/>
    <property type="evidence" value="ECO:0007669"/>
    <property type="project" value="InterPro"/>
</dbReference>